<dbReference type="Proteomes" id="UP000046393">
    <property type="component" value="Unplaced"/>
</dbReference>
<dbReference type="Gene3D" id="3.40.50.720">
    <property type="entry name" value="NAD(P)-binding Rossmann-like Domain"/>
    <property type="match status" value="1"/>
</dbReference>
<dbReference type="PANTHER" id="PTHR44147:SF2">
    <property type="entry name" value="DEHYDROGENASE_REDUCTASE SDR FAMILY MEMBER 1"/>
    <property type="match status" value="1"/>
</dbReference>
<dbReference type="SUPFAM" id="SSF51735">
    <property type="entry name" value="NAD(P)-binding Rossmann-fold domains"/>
    <property type="match status" value="1"/>
</dbReference>
<protein>
    <submittedName>
        <fullName evidence="2">Dehydrogenase/reductase SDR family member 1</fullName>
    </submittedName>
</protein>
<accession>A0A0N5A9D9</accession>
<proteinExistence type="predicted"/>
<dbReference type="Pfam" id="PF00106">
    <property type="entry name" value="adh_short"/>
    <property type="match status" value="2"/>
</dbReference>
<evidence type="ECO:0000313" key="2">
    <source>
        <dbReference type="WBParaSite" id="SMUV_0000071301-mRNA-1"/>
    </source>
</evidence>
<sequence length="332" mass="36721">MSLKGKVALVTGASRGIGRGIALQLGAAGATVYITGRTADRSDRRFNSSFPSLETTANGNSIFSVLVYAYPEITDRGGRGIFVYCDHSFTEEVEMLFNRIKFETNGQLDILVNNVFSASLELPNVIGKSFWEYGPQLWDMINDVGLRNHYYCSVYAARMMVTRRQGLIVNIGSVGGLKYFINVPYGVGKCAMDRMAIDMSEELKKHCVTVLSLWPGIVRTEVVEGLLNSGRFDHKETVKYMKENPLESPEFSGKVVVALATDPNIRRKAGRIVIAADAGIEYKLKDTDGHEPSSLRSLKTLLSLGGFRNVASYFPIRIRLPGWVLTASTNRL</sequence>
<dbReference type="PANTHER" id="PTHR44147">
    <property type="entry name" value="DEHYDROGENASE/REDUCTASE SDR FAMILY MEMBER 1"/>
    <property type="match status" value="1"/>
</dbReference>
<dbReference type="InterPro" id="IPR002347">
    <property type="entry name" value="SDR_fam"/>
</dbReference>
<keyword evidence="1" id="KW-1185">Reference proteome</keyword>
<organism evidence="1 2">
    <name type="scientific">Syphacia muris</name>
    <dbReference type="NCBI Taxonomy" id="451379"/>
    <lineage>
        <taxon>Eukaryota</taxon>
        <taxon>Metazoa</taxon>
        <taxon>Ecdysozoa</taxon>
        <taxon>Nematoda</taxon>
        <taxon>Chromadorea</taxon>
        <taxon>Rhabditida</taxon>
        <taxon>Spirurina</taxon>
        <taxon>Oxyuridomorpha</taxon>
        <taxon>Oxyuroidea</taxon>
        <taxon>Oxyuridae</taxon>
        <taxon>Syphacia</taxon>
    </lineage>
</organism>
<evidence type="ECO:0000313" key="1">
    <source>
        <dbReference type="Proteomes" id="UP000046393"/>
    </source>
</evidence>
<dbReference type="WBParaSite" id="SMUV_0000071301-mRNA-1">
    <property type="protein sequence ID" value="SMUV_0000071301-mRNA-1"/>
    <property type="gene ID" value="SMUV_0000071301"/>
</dbReference>
<dbReference type="STRING" id="451379.A0A0N5A9D9"/>
<reference evidence="2" key="1">
    <citation type="submission" date="2017-02" db="UniProtKB">
        <authorList>
            <consortium name="WormBaseParasite"/>
        </authorList>
    </citation>
    <scope>IDENTIFICATION</scope>
</reference>
<dbReference type="InterPro" id="IPR036291">
    <property type="entry name" value="NAD(P)-bd_dom_sf"/>
</dbReference>
<dbReference type="AlphaFoldDB" id="A0A0N5A9D9"/>
<name>A0A0N5A9D9_9BILA</name>
<dbReference type="PRINTS" id="PR00081">
    <property type="entry name" value="GDHRDH"/>
</dbReference>